<evidence type="ECO:0000256" key="3">
    <source>
        <dbReference type="ARBA" id="ARBA00022679"/>
    </source>
</evidence>
<keyword evidence="6" id="KW-0067">ATP-binding</keyword>
<name>A0A540VJH5_9CHLR</name>
<dbReference type="SMART" id="SM00387">
    <property type="entry name" value="HATPase_c"/>
    <property type="match status" value="1"/>
</dbReference>
<evidence type="ECO:0000256" key="5">
    <source>
        <dbReference type="ARBA" id="ARBA00022777"/>
    </source>
</evidence>
<evidence type="ECO:0000313" key="10">
    <source>
        <dbReference type="EMBL" id="TQE96907.1"/>
    </source>
</evidence>
<dbReference type="PANTHER" id="PTHR43065:SF46">
    <property type="entry name" value="C4-DICARBOXYLATE TRANSPORT SENSOR PROTEIN DCTB"/>
    <property type="match status" value="1"/>
</dbReference>
<evidence type="ECO:0000313" key="11">
    <source>
        <dbReference type="Proteomes" id="UP000317371"/>
    </source>
</evidence>
<keyword evidence="4" id="KW-0547">Nucleotide-binding</keyword>
<evidence type="ECO:0000256" key="7">
    <source>
        <dbReference type="ARBA" id="ARBA00023012"/>
    </source>
</evidence>
<evidence type="ECO:0000259" key="9">
    <source>
        <dbReference type="PROSITE" id="PS50109"/>
    </source>
</evidence>
<dbReference type="SUPFAM" id="SSF55874">
    <property type="entry name" value="ATPase domain of HSP90 chaperone/DNA topoisomerase II/histidine kinase"/>
    <property type="match status" value="1"/>
</dbReference>
<keyword evidence="5" id="KW-0418">Kinase</keyword>
<feature type="region of interest" description="Disordered" evidence="8">
    <location>
        <begin position="1"/>
        <end position="40"/>
    </location>
</feature>
<feature type="domain" description="Histidine kinase" evidence="9">
    <location>
        <begin position="52"/>
        <end position="277"/>
    </location>
</feature>
<dbReference type="InParanoid" id="A0A540VJH5"/>
<keyword evidence="3" id="KW-0808">Transferase</keyword>
<comment type="catalytic activity">
    <reaction evidence="1">
        <text>ATP + protein L-histidine = ADP + protein N-phospho-L-histidine.</text>
        <dbReference type="EC" id="2.7.13.3"/>
    </reaction>
</comment>
<dbReference type="Gene3D" id="1.10.287.130">
    <property type="match status" value="1"/>
</dbReference>
<evidence type="ECO:0000256" key="1">
    <source>
        <dbReference type="ARBA" id="ARBA00000085"/>
    </source>
</evidence>
<dbReference type="PROSITE" id="PS50109">
    <property type="entry name" value="HIS_KIN"/>
    <property type="match status" value="1"/>
</dbReference>
<keyword evidence="11" id="KW-1185">Reference proteome</keyword>
<dbReference type="InterPro" id="IPR036890">
    <property type="entry name" value="HATPase_C_sf"/>
</dbReference>
<dbReference type="Proteomes" id="UP000317371">
    <property type="component" value="Unassembled WGS sequence"/>
</dbReference>
<dbReference type="Pfam" id="PF02518">
    <property type="entry name" value="HATPase_c"/>
    <property type="match status" value="1"/>
</dbReference>
<keyword evidence="7" id="KW-0902">Two-component regulatory system</keyword>
<dbReference type="PRINTS" id="PR00344">
    <property type="entry name" value="BCTRLSENSOR"/>
</dbReference>
<dbReference type="Gene3D" id="3.30.565.10">
    <property type="entry name" value="Histidine kinase-like ATPase, C-terminal domain"/>
    <property type="match status" value="1"/>
</dbReference>
<organism evidence="10 11">
    <name type="scientific">Litorilinea aerophila</name>
    <dbReference type="NCBI Taxonomy" id="1204385"/>
    <lineage>
        <taxon>Bacteria</taxon>
        <taxon>Bacillati</taxon>
        <taxon>Chloroflexota</taxon>
        <taxon>Caldilineae</taxon>
        <taxon>Caldilineales</taxon>
        <taxon>Caldilineaceae</taxon>
        <taxon>Litorilinea</taxon>
    </lineage>
</organism>
<reference evidence="10 11" key="1">
    <citation type="submission" date="2019-06" db="EMBL/GenBank/DDBJ databases">
        <title>Genome sequence of Litorilinea aerophila BAA-2444.</title>
        <authorList>
            <person name="Maclea K.S."/>
            <person name="Maurais E.G."/>
            <person name="Iannazzi L.C."/>
        </authorList>
    </citation>
    <scope>NUCLEOTIDE SEQUENCE [LARGE SCALE GENOMIC DNA]</scope>
    <source>
        <strain evidence="10 11">ATCC BAA-2444</strain>
    </source>
</reference>
<gene>
    <name evidence="10" type="ORF">FKZ61_04490</name>
</gene>
<evidence type="ECO:0000256" key="6">
    <source>
        <dbReference type="ARBA" id="ARBA00022840"/>
    </source>
</evidence>
<sequence length="280" mass="30585">MNHPSDPSSQKHTWLPASRLNEMGRQPDPPQIHSEPGPQAPVPASVDWLVAGTVHDFNNLLVIIMSHARMALNKVPADSPARRHLERAIQATRHAADLTYQLLADMDRERTHSTYVDLNQIVVEVVELLEPELASRARLHLALTQELSLVWATPLQMRQVVMNLLRNAADAIAQPPGEIVVRTYEEVLTTQETRTFQGGGGLASGPYVCLEVQDSGVGMTPETLAHIFEPYFTTKSTGRGIGLTATLGIIYAHLGGVRVESAPGVGTTFRVYLPALADVD</sequence>
<dbReference type="PANTHER" id="PTHR43065">
    <property type="entry name" value="SENSOR HISTIDINE KINASE"/>
    <property type="match status" value="1"/>
</dbReference>
<dbReference type="GO" id="GO:0005524">
    <property type="term" value="F:ATP binding"/>
    <property type="evidence" value="ECO:0007669"/>
    <property type="project" value="UniProtKB-KW"/>
</dbReference>
<dbReference type="GO" id="GO:0004673">
    <property type="term" value="F:protein histidine kinase activity"/>
    <property type="evidence" value="ECO:0007669"/>
    <property type="project" value="UniProtKB-EC"/>
</dbReference>
<evidence type="ECO:0000256" key="4">
    <source>
        <dbReference type="ARBA" id="ARBA00022741"/>
    </source>
</evidence>
<feature type="compositionally biased region" description="Polar residues" evidence="8">
    <location>
        <begin position="1"/>
        <end position="12"/>
    </location>
</feature>
<dbReference type="AlphaFoldDB" id="A0A540VJH5"/>
<dbReference type="GO" id="GO:0000160">
    <property type="term" value="P:phosphorelay signal transduction system"/>
    <property type="evidence" value="ECO:0007669"/>
    <property type="project" value="UniProtKB-KW"/>
</dbReference>
<dbReference type="OrthoDB" id="9784397at2"/>
<dbReference type="EC" id="2.7.13.3" evidence="2"/>
<protein>
    <recommendedName>
        <fullName evidence="2">histidine kinase</fullName>
        <ecNumber evidence="2">2.7.13.3</ecNumber>
    </recommendedName>
</protein>
<proteinExistence type="predicted"/>
<dbReference type="InterPro" id="IPR004358">
    <property type="entry name" value="Sig_transdc_His_kin-like_C"/>
</dbReference>
<evidence type="ECO:0000256" key="8">
    <source>
        <dbReference type="SAM" id="MobiDB-lite"/>
    </source>
</evidence>
<dbReference type="InterPro" id="IPR005467">
    <property type="entry name" value="His_kinase_dom"/>
</dbReference>
<dbReference type="InterPro" id="IPR003594">
    <property type="entry name" value="HATPase_dom"/>
</dbReference>
<accession>A0A540VJH5</accession>
<comment type="caution">
    <text evidence="10">The sequence shown here is derived from an EMBL/GenBank/DDBJ whole genome shotgun (WGS) entry which is preliminary data.</text>
</comment>
<evidence type="ECO:0000256" key="2">
    <source>
        <dbReference type="ARBA" id="ARBA00012438"/>
    </source>
</evidence>
<dbReference type="EMBL" id="VIGC01000005">
    <property type="protein sequence ID" value="TQE96907.1"/>
    <property type="molecule type" value="Genomic_DNA"/>
</dbReference>